<dbReference type="PANTHER" id="PTHR47515">
    <property type="entry name" value="LOW CALCIUM RESPONSE LOCUS PROTEIN T"/>
    <property type="match status" value="1"/>
</dbReference>
<dbReference type="Proteomes" id="UP000322214">
    <property type="component" value="Chromosome"/>
</dbReference>
<proteinExistence type="predicted"/>
<dbReference type="SUPFAM" id="SSF53098">
    <property type="entry name" value="Ribonuclease H-like"/>
    <property type="match status" value="1"/>
</dbReference>
<organism evidence="2 3">
    <name type="scientific">Mariniblastus fucicola</name>
    <dbReference type="NCBI Taxonomy" id="980251"/>
    <lineage>
        <taxon>Bacteria</taxon>
        <taxon>Pseudomonadati</taxon>
        <taxon>Planctomycetota</taxon>
        <taxon>Planctomycetia</taxon>
        <taxon>Pirellulales</taxon>
        <taxon>Pirellulaceae</taxon>
        <taxon>Mariniblastus</taxon>
    </lineage>
</organism>
<feature type="domain" description="Integrase catalytic" evidence="1">
    <location>
        <begin position="104"/>
        <end position="267"/>
    </location>
</feature>
<dbReference type="InterPro" id="IPR025948">
    <property type="entry name" value="HTH-like_dom"/>
</dbReference>
<sequence length="295" mass="34208">MNELQSTFAVSQRRACRAVDQPRQTQRYQAKVRDDEPALVEDILKLVGEYPRYGYRLICGKLRQLGWTINPKRVYRIWKQEGLKVPVKKRKKRRLGNKNNSAQRHAAEHINHVWSWDFIFDRTASGKQLKWLVIIDEFTRENLCLKVGYGFKSEDVIECLVAISAERGLPKFIRSDNGPEFIAEPLREWLTKLDVGTLYIEPGSPWQNAFTESFNSRLRDEFLSLEVFDNLTAAKRLTAQWRSSYNDHRPHSSLGYMTPSQFARQCSASVASAPSTEHCRKDQEINAEFNQPVLS</sequence>
<evidence type="ECO:0000259" key="1">
    <source>
        <dbReference type="PROSITE" id="PS50994"/>
    </source>
</evidence>
<dbReference type="KEGG" id="mff:MFFC18_21710"/>
<reference evidence="2 3" key="1">
    <citation type="submission" date="2019-08" db="EMBL/GenBank/DDBJ databases">
        <title>Deep-cultivation of Planctomycetes and their phenomic and genomic characterization uncovers novel biology.</title>
        <authorList>
            <person name="Wiegand S."/>
            <person name="Jogler M."/>
            <person name="Boedeker C."/>
            <person name="Pinto D."/>
            <person name="Vollmers J."/>
            <person name="Rivas-Marin E."/>
            <person name="Kohn T."/>
            <person name="Peeters S.H."/>
            <person name="Heuer A."/>
            <person name="Rast P."/>
            <person name="Oberbeckmann S."/>
            <person name="Bunk B."/>
            <person name="Jeske O."/>
            <person name="Meyerdierks A."/>
            <person name="Storesund J.E."/>
            <person name="Kallscheuer N."/>
            <person name="Luecker S."/>
            <person name="Lage O.M."/>
            <person name="Pohl T."/>
            <person name="Merkel B.J."/>
            <person name="Hornburger P."/>
            <person name="Mueller R.-W."/>
            <person name="Bruemmer F."/>
            <person name="Labrenz M."/>
            <person name="Spormann A.M."/>
            <person name="Op den Camp H."/>
            <person name="Overmann J."/>
            <person name="Amann R."/>
            <person name="Jetten M.S.M."/>
            <person name="Mascher T."/>
            <person name="Medema M.H."/>
            <person name="Devos D.P."/>
            <person name="Kaster A.-K."/>
            <person name="Ovreas L."/>
            <person name="Rohde M."/>
            <person name="Galperin M.Y."/>
            <person name="Jogler C."/>
        </authorList>
    </citation>
    <scope>NUCLEOTIDE SEQUENCE [LARGE SCALE GENOMIC DNA]</scope>
    <source>
        <strain evidence="2 3">FC18</strain>
    </source>
</reference>
<name>A0A5B9PAP2_9BACT</name>
<dbReference type="InterPro" id="IPR012337">
    <property type="entry name" value="RNaseH-like_sf"/>
</dbReference>
<dbReference type="Gene3D" id="3.30.420.10">
    <property type="entry name" value="Ribonuclease H-like superfamily/Ribonuclease H"/>
    <property type="match status" value="1"/>
</dbReference>
<dbReference type="Pfam" id="PF13683">
    <property type="entry name" value="rve_3"/>
    <property type="match status" value="1"/>
</dbReference>
<dbReference type="STRING" id="980251.GCA_001642875_00137"/>
<gene>
    <name evidence="2" type="ORF">MFFC18_21710</name>
</gene>
<accession>A0A5B9PAP2</accession>
<evidence type="ECO:0000313" key="2">
    <source>
        <dbReference type="EMBL" id="QEG22295.1"/>
    </source>
</evidence>
<dbReference type="AlphaFoldDB" id="A0A5B9PAP2"/>
<dbReference type="Pfam" id="PF13276">
    <property type="entry name" value="HTH_21"/>
    <property type="match status" value="1"/>
</dbReference>
<dbReference type="PROSITE" id="PS50994">
    <property type="entry name" value="INTEGRASE"/>
    <property type="match status" value="1"/>
</dbReference>
<dbReference type="InterPro" id="IPR036397">
    <property type="entry name" value="RNaseH_sf"/>
</dbReference>
<dbReference type="GO" id="GO:0015074">
    <property type="term" value="P:DNA integration"/>
    <property type="evidence" value="ECO:0007669"/>
    <property type="project" value="InterPro"/>
</dbReference>
<evidence type="ECO:0000313" key="3">
    <source>
        <dbReference type="Proteomes" id="UP000322214"/>
    </source>
</evidence>
<dbReference type="InterPro" id="IPR048020">
    <property type="entry name" value="Transpos_IS3"/>
</dbReference>
<dbReference type="NCBIfam" id="NF033516">
    <property type="entry name" value="transpos_IS3"/>
    <property type="match status" value="1"/>
</dbReference>
<dbReference type="PANTHER" id="PTHR47515:SF1">
    <property type="entry name" value="BLR2054 PROTEIN"/>
    <property type="match status" value="1"/>
</dbReference>
<dbReference type="InterPro" id="IPR001584">
    <property type="entry name" value="Integrase_cat-core"/>
</dbReference>
<protein>
    <submittedName>
        <fullName evidence="2">IS2 transposase TnpB</fullName>
    </submittedName>
</protein>
<dbReference type="EMBL" id="CP042912">
    <property type="protein sequence ID" value="QEG22295.1"/>
    <property type="molecule type" value="Genomic_DNA"/>
</dbReference>
<keyword evidence="3" id="KW-1185">Reference proteome</keyword>
<dbReference type="GO" id="GO:0003676">
    <property type="term" value="F:nucleic acid binding"/>
    <property type="evidence" value="ECO:0007669"/>
    <property type="project" value="InterPro"/>
</dbReference>